<evidence type="ECO:0000313" key="1">
    <source>
        <dbReference type="EMBL" id="GFY57815.1"/>
    </source>
</evidence>
<dbReference type="EMBL" id="BMAV01011756">
    <property type="protein sequence ID" value="GFY57815.1"/>
    <property type="molecule type" value="Genomic_DNA"/>
</dbReference>
<dbReference type="AlphaFoldDB" id="A0A8X6XQ38"/>
<reference evidence="1" key="1">
    <citation type="submission" date="2020-08" db="EMBL/GenBank/DDBJ databases">
        <title>Multicomponent nature underlies the extraordinary mechanical properties of spider dragline silk.</title>
        <authorList>
            <person name="Kono N."/>
            <person name="Nakamura H."/>
            <person name="Mori M."/>
            <person name="Yoshida Y."/>
            <person name="Ohtoshi R."/>
            <person name="Malay A.D."/>
            <person name="Moran D.A.P."/>
            <person name="Tomita M."/>
            <person name="Numata K."/>
            <person name="Arakawa K."/>
        </authorList>
    </citation>
    <scope>NUCLEOTIDE SEQUENCE</scope>
</reference>
<organism evidence="1 2">
    <name type="scientific">Trichonephila inaurata madagascariensis</name>
    <dbReference type="NCBI Taxonomy" id="2747483"/>
    <lineage>
        <taxon>Eukaryota</taxon>
        <taxon>Metazoa</taxon>
        <taxon>Ecdysozoa</taxon>
        <taxon>Arthropoda</taxon>
        <taxon>Chelicerata</taxon>
        <taxon>Arachnida</taxon>
        <taxon>Araneae</taxon>
        <taxon>Araneomorphae</taxon>
        <taxon>Entelegynae</taxon>
        <taxon>Araneoidea</taxon>
        <taxon>Nephilidae</taxon>
        <taxon>Trichonephila</taxon>
        <taxon>Trichonephila inaurata</taxon>
    </lineage>
</organism>
<evidence type="ECO:0000313" key="2">
    <source>
        <dbReference type="Proteomes" id="UP000886998"/>
    </source>
</evidence>
<protein>
    <submittedName>
        <fullName evidence="1">Uncharacterized protein</fullName>
    </submittedName>
</protein>
<gene>
    <name evidence="1" type="ORF">TNIN_176321</name>
</gene>
<sequence>MVQQTDDLRSKRRSRCMQRRWRCPTDAKIRRKVLFGRCDVMEQYARMPSPGRTAGFFSRPQQFDLDIEQSKPASSVIVAGFIRWST</sequence>
<accession>A0A8X6XQ38</accession>
<proteinExistence type="predicted"/>
<keyword evidence="2" id="KW-1185">Reference proteome</keyword>
<comment type="caution">
    <text evidence="1">The sequence shown here is derived from an EMBL/GenBank/DDBJ whole genome shotgun (WGS) entry which is preliminary data.</text>
</comment>
<name>A0A8X6XQ38_9ARAC</name>
<dbReference type="Proteomes" id="UP000886998">
    <property type="component" value="Unassembled WGS sequence"/>
</dbReference>